<dbReference type="PANTHER" id="PTHR43044:SF2">
    <property type="entry name" value="POLYSULPHIDE REDUCTASE NRFD"/>
    <property type="match status" value="1"/>
</dbReference>
<evidence type="ECO:0000256" key="1">
    <source>
        <dbReference type="SAM" id="Phobius"/>
    </source>
</evidence>
<feature type="transmembrane region" description="Helical" evidence="1">
    <location>
        <begin position="541"/>
        <end position="564"/>
    </location>
</feature>
<keyword evidence="1" id="KW-1133">Transmembrane helix</keyword>
<keyword evidence="3" id="KW-1185">Reference proteome</keyword>
<feature type="transmembrane region" description="Helical" evidence="1">
    <location>
        <begin position="86"/>
        <end position="104"/>
    </location>
</feature>
<gene>
    <name evidence="2" type="ORF">EKPJFOCH_3930</name>
</gene>
<comment type="caution">
    <text evidence="2">The sequence shown here is derived from an EMBL/GenBank/DDBJ whole genome shotgun (WGS) entry which is preliminary data.</text>
</comment>
<dbReference type="RefSeq" id="WP_238232752.1">
    <property type="nucleotide sequence ID" value="NZ_BPRA01000023.1"/>
</dbReference>
<keyword evidence="1" id="KW-0812">Transmembrane</keyword>
<dbReference type="EMBL" id="BPRA01000023">
    <property type="protein sequence ID" value="GJE57415.1"/>
    <property type="molecule type" value="Genomic_DNA"/>
</dbReference>
<evidence type="ECO:0008006" key="4">
    <source>
        <dbReference type="Google" id="ProtNLM"/>
    </source>
</evidence>
<accession>A0ABQ4TPX0</accession>
<keyword evidence="1" id="KW-0472">Membrane</keyword>
<evidence type="ECO:0000313" key="3">
    <source>
        <dbReference type="Proteomes" id="UP001055101"/>
    </source>
</evidence>
<feature type="transmembrane region" description="Helical" evidence="1">
    <location>
        <begin position="430"/>
        <end position="448"/>
    </location>
</feature>
<feature type="transmembrane region" description="Helical" evidence="1">
    <location>
        <begin position="385"/>
        <end position="410"/>
    </location>
</feature>
<evidence type="ECO:0000313" key="2">
    <source>
        <dbReference type="EMBL" id="GJE57415.1"/>
    </source>
</evidence>
<dbReference type="PANTHER" id="PTHR43044">
    <property type="match status" value="1"/>
</dbReference>
<dbReference type="Proteomes" id="UP001055101">
    <property type="component" value="Unassembled WGS sequence"/>
</dbReference>
<feature type="transmembrane region" description="Helical" evidence="1">
    <location>
        <begin position="280"/>
        <end position="308"/>
    </location>
</feature>
<feature type="transmembrane region" description="Helical" evidence="1">
    <location>
        <begin position="242"/>
        <end position="260"/>
    </location>
</feature>
<organism evidence="2 3">
    <name type="scientific">Methylobacterium thuringiense</name>
    <dbReference type="NCBI Taxonomy" id="1003091"/>
    <lineage>
        <taxon>Bacteria</taxon>
        <taxon>Pseudomonadati</taxon>
        <taxon>Pseudomonadota</taxon>
        <taxon>Alphaproteobacteria</taxon>
        <taxon>Hyphomicrobiales</taxon>
        <taxon>Methylobacteriaceae</taxon>
        <taxon>Methylobacterium</taxon>
    </lineage>
</organism>
<feature type="transmembrane region" description="Helical" evidence="1">
    <location>
        <begin position="45"/>
        <end position="66"/>
    </location>
</feature>
<protein>
    <recommendedName>
        <fullName evidence="4">DUF3341 domain-containing protein</fullName>
    </recommendedName>
</protein>
<reference evidence="2" key="1">
    <citation type="journal article" date="2021" name="Front. Microbiol.">
        <title>Comprehensive Comparative Genomics and Phenotyping of Methylobacterium Species.</title>
        <authorList>
            <person name="Alessa O."/>
            <person name="Ogura Y."/>
            <person name="Fujitani Y."/>
            <person name="Takami H."/>
            <person name="Hayashi T."/>
            <person name="Sahin N."/>
            <person name="Tani A."/>
        </authorList>
    </citation>
    <scope>NUCLEOTIDE SEQUENCE</scope>
    <source>
        <strain evidence="2">DSM 23674</strain>
    </source>
</reference>
<name>A0ABQ4TPX0_9HYPH</name>
<reference evidence="2" key="2">
    <citation type="submission" date="2021-08" db="EMBL/GenBank/DDBJ databases">
        <authorList>
            <person name="Tani A."/>
            <person name="Ola A."/>
            <person name="Ogura Y."/>
            <person name="Katsura K."/>
            <person name="Hayashi T."/>
        </authorList>
    </citation>
    <scope>NUCLEOTIDE SEQUENCE</scope>
    <source>
        <strain evidence="2">DSM 23674</strain>
    </source>
</reference>
<proteinExistence type="predicted"/>
<sequence length="663" mass="69145">MSANPVQHPKQRLYGERIIAADETVEGIGRTVTGIVLAPSPPVHWWIAFAGACGLIVVFAVSLVHLWAGNAATPVVSALAIASYDWWVGIAHGSLLVSAVLLLAGVEWRCAVIRIAETVALLGAIVAGFYALLPLGRPGWLDPALPWRGAVGLLPPFGSPAAWDATGLACCIVVCAGLWYVGLLPDLATLRDGAVEAAQARAKGDGAGRPPSLLRARVFSLLAVGWRGSAVQWQRWIEAYRAIALLGALLVIVLQAGASVELAGSAPPGRHDTLLPVTLLVGAVLSGVGITGALIVVIRAVYALGGLITRRHLDVLSRMILVLGLASLYCHVAETLSTLLHGDAVARGIVARGVDGDLAWISWTIVVCGLLPVQVFWLPRARRSGLLIALVGALVAIGTYADHVMLLVVSLQSEAVPLPADANVPGIGDVVTFAGSIGLFLALLLLVLRSLPIVSIAQTRQLAIAHNAPEATAAVAAGPDDTDVPIRQIGAAFATEKSLAAAVSALLGRDRGFRLDACGPVPMPGVFAALRPVEHPIRRTALVSSLAGGFGFLALCLAGALWLSPLGTGARLQASWPFFVLPSVAVALATGTLAILVTLLVRSRLPQRSTAIEGPGFPRSGRNRFRLTAEIRDGMDDAERIARRLAGLPADAGRPSAMRRVPR</sequence>
<feature type="transmembrane region" description="Helical" evidence="1">
    <location>
        <begin position="360"/>
        <end position="378"/>
    </location>
</feature>
<dbReference type="InterPro" id="IPR021776">
    <property type="entry name" value="ActD"/>
</dbReference>
<feature type="transmembrane region" description="Helical" evidence="1">
    <location>
        <begin position="161"/>
        <end position="181"/>
    </location>
</feature>
<feature type="transmembrane region" description="Helical" evidence="1">
    <location>
        <begin position="111"/>
        <end position="133"/>
    </location>
</feature>
<dbReference type="Pfam" id="PF11821">
    <property type="entry name" value="ActD"/>
    <property type="match status" value="1"/>
</dbReference>
<feature type="transmembrane region" description="Helical" evidence="1">
    <location>
        <begin position="576"/>
        <end position="601"/>
    </location>
</feature>
<feature type="transmembrane region" description="Helical" evidence="1">
    <location>
        <begin position="320"/>
        <end position="340"/>
    </location>
</feature>